<protein>
    <submittedName>
        <fullName evidence="1">Dicer-like protein 1</fullName>
    </submittedName>
</protein>
<keyword evidence="2" id="KW-1185">Reference proteome</keyword>
<proteinExistence type="predicted"/>
<sequence>MADGELEAKEEIPYLANLLPMHHRQGTRIAADVSNGIHNLHEETTLPEEDAKLLAPRQYQIELLERALESNVIAVLETGAGKTLVAVMLIKEMVMRQLILRKRIPNAQHRVTIFLVNLVPLVFQQAKVVEANLQYRLEKLCGEMGVDFWDIAKWRGLIETSDILIMTAQIFLNMLRHAYISMDEICLLVFDECHHAQKKHPYNVIMREFYHSRPASSYRPKVFGMTASPLGGRVGAIAAAGSLELALDAQIYTICTQDELRSFVSRPKEIVVTFAPNPYKYCSNRLISLVQSECSPSKLIQNLCEAAVEVMHQLGPWGALLLFRTTLDSLAKDKASPESRHADGKFTPSMLAFEESYTTKALQIYEQYKDQIGEDDPLDISPANLGIDQISPKGQMLLQTLRAARKVPNFCGIVFVERRCVASALKLMIEAMASDGLGFIKCGCLLGHGAGKGSRSMQMNFTQQNRMIRDFKRGVVNLLVATNVAEEGLDIQPCNMVIRFDFFSNLISYIQSRGRARQQKSAYLLMQERGNLTEASLLQQLQRAEHEMVNWCQSLPEDRFRQFSNQDLYSLSGPELDFDLVNSHTYRVPETGATISLESSVGLLFNFCSMLPKDDYCVPLPRFDVVRQNQYYKCTLKLPPNSPLKAVFGELAFSKTRAAQSCAFKACVELHLMGALDNHLLPPRNEELGPNDVDPVQKNSKDAAVEGSWLAQHEYQAKLPDFWQDVRDGWQEVYVNAVDMSLLNKGQEKVYRPLAILTRKPFPTFDPLVLFFQGEPARIQLISASQRCSSPGEPQLSQLFNFTVQAFCAILHKKLAGELDSIMYLLAPLVSEPTDGLLVWDCIDWDLVRDADNSKPVALSTISKELIVCDAVNSMNRYYVEEVLYHLTPSSNIPVSLCPAGDEATTFSDYYAKQFKRSVSNMEQPVLKVERVALAYNYLTRDVRGSTANKKHCINYLLPEFCCAYWIPAAVLRSLALIPSLMMRVDALLLIKEIKGKFDIGFVRDELLLEAFTSTTANVSMNYERLELLGDSYLKFVASLDVYVRFPKKHEGQLHCQRVRIIGNRTMYRAAKERDLPAYFITQPFNRRTWCPPNVTFESMPPAKPAVRSLSDKCLADVVEATLGASLLSVGRSRTISCAKSLGIPIGDVHCWDDFKANYVLPEQPNTYESKCLLDTAQIESIIGYTFKNINFLVEAFTHASYPHAVTPSYQRMEFLGDAVLDYFVVSYLFKKYPNVSPGGITEMKDACVSNNTLAAIMETLGLHRHILHFSNKLMHAMEDFMHVMANLRSQWEEAKEGAPNGEYWFDINAPKVISDVLEAVIGAVFVDSGFNFDAPYAIFTKFIQPLYDNHIAPNMVIVHPTIQLTRFIHRFGCQKLEIVCTSLDDEEKLTRPPEDHVTCTIKVHGHALVTYSRRVVKAARKYAAQDFLNLIKANPKALHPLCQCPTRHIVAADDTDTLPSSTYQV</sequence>
<gene>
    <name evidence="1" type="primary">dcl1_3</name>
    <name evidence="1" type="ORF">DSO57_1004815</name>
</gene>
<accession>A0ACC2RMX0</accession>
<name>A0ACC2RMX0_9FUNG</name>
<dbReference type="EMBL" id="QTSX02007112">
    <property type="protein sequence ID" value="KAJ9051404.1"/>
    <property type="molecule type" value="Genomic_DNA"/>
</dbReference>
<comment type="caution">
    <text evidence="1">The sequence shown here is derived from an EMBL/GenBank/DDBJ whole genome shotgun (WGS) entry which is preliminary data.</text>
</comment>
<dbReference type="Proteomes" id="UP001165960">
    <property type="component" value="Unassembled WGS sequence"/>
</dbReference>
<evidence type="ECO:0000313" key="2">
    <source>
        <dbReference type="Proteomes" id="UP001165960"/>
    </source>
</evidence>
<organism evidence="1 2">
    <name type="scientific">Entomophthora muscae</name>
    <dbReference type="NCBI Taxonomy" id="34485"/>
    <lineage>
        <taxon>Eukaryota</taxon>
        <taxon>Fungi</taxon>
        <taxon>Fungi incertae sedis</taxon>
        <taxon>Zoopagomycota</taxon>
        <taxon>Entomophthoromycotina</taxon>
        <taxon>Entomophthoromycetes</taxon>
        <taxon>Entomophthorales</taxon>
        <taxon>Entomophthoraceae</taxon>
        <taxon>Entomophthora</taxon>
    </lineage>
</organism>
<reference evidence="1" key="1">
    <citation type="submission" date="2022-04" db="EMBL/GenBank/DDBJ databases">
        <title>Genome of the entomopathogenic fungus Entomophthora muscae.</title>
        <authorList>
            <person name="Elya C."/>
            <person name="Lovett B.R."/>
            <person name="Lee E."/>
            <person name="Macias A.M."/>
            <person name="Hajek A.E."/>
            <person name="De Bivort B.L."/>
            <person name="Kasson M.T."/>
            <person name="De Fine Licht H.H."/>
            <person name="Stajich J.E."/>
        </authorList>
    </citation>
    <scope>NUCLEOTIDE SEQUENCE</scope>
    <source>
        <strain evidence="1">Berkeley</strain>
    </source>
</reference>
<evidence type="ECO:0000313" key="1">
    <source>
        <dbReference type="EMBL" id="KAJ9051404.1"/>
    </source>
</evidence>